<evidence type="ECO:0000313" key="4">
    <source>
        <dbReference type="EMBL" id="UYV62185.1"/>
    </source>
</evidence>
<keyword evidence="5" id="KW-1185">Reference proteome</keyword>
<evidence type="ECO:0000313" key="5">
    <source>
        <dbReference type="Proteomes" id="UP001235939"/>
    </source>
</evidence>
<keyword evidence="2" id="KW-0563">Paired box</keyword>
<name>A0ABY6K0W2_9ARAC</name>
<reference evidence="4 5" key="1">
    <citation type="submission" date="2022-01" db="EMBL/GenBank/DDBJ databases">
        <title>A chromosomal length assembly of Cordylochernes scorpioides.</title>
        <authorList>
            <person name="Zeh D."/>
            <person name="Zeh J."/>
        </authorList>
    </citation>
    <scope>NUCLEOTIDE SEQUENCE [LARGE SCALE GENOMIC DNA]</scope>
    <source>
        <strain evidence="4">IN4F17</strain>
        <tissue evidence="4">Whole Body</tissue>
    </source>
</reference>
<gene>
    <name evidence="4" type="ORF">LAZ67_1008139</name>
</gene>
<dbReference type="PANTHER" id="PTHR46068:SF1">
    <property type="entry name" value="TRANSPOSASE IS30-LIKE HTH DOMAIN-CONTAINING PROTEIN"/>
    <property type="match status" value="1"/>
</dbReference>
<evidence type="ECO:0000259" key="3">
    <source>
        <dbReference type="Pfam" id="PF00292"/>
    </source>
</evidence>
<dbReference type="InterPro" id="IPR001523">
    <property type="entry name" value="Paired_dom"/>
</dbReference>
<dbReference type="Gene3D" id="3.30.420.10">
    <property type="entry name" value="Ribonuclease H-like superfamily/Ribonuclease H"/>
    <property type="match status" value="1"/>
</dbReference>
<proteinExistence type="predicted"/>
<evidence type="ECO:0000256" key="2">
    <source>
        <dbReference type="ARBA" id="ARBA00022724"/>
    </source>
</evidence>
<dbReference type="InterPro" id="IPR036388">
    <property type="entry name" value="WH-like_DNA-bd_sf"/>
</dbReference>
<dbReference type="PANTHER" id="PTHR46068">
    <property type="entry name" value="PROTEIN CBG27172"/>
    <property type="match status" value="1"/>
</dbReference>
<dbReference type="InterPro" id="IPR009057">
    <property type="entry name" value="Homeodomain-like_sf"/>
</dbReference>
<organism evidence="4 5">
    <name type="scientific">Cordylochernes scorpioides</name>
    <dbReference type="NCBI Taxonomy" id="51811"/>
    <lineage>
        <taxon>Eukaryota</taxon>
        <taxon>Metazoa</taxon>
        <taxon>Ecdysozoa</taxon>
        <taxon>Arthropoda</taxon>
        <taxon>Chelicerata</taxon>
        <taxon>Arachnida</taxon>
        <taxon>Pseudoscorpiones</taxon>
        <taxon>Cheliferoidea</taxon>
        <taxon>Chernetidae</taxon>
        <taxon>Cordylochernes</taxon>
    </lineage>
</organism>
<dbReference type="SUPFAM" id="SSF46689">
    <property type="entry name" value="Homeodomain-like"/>
    <property type="match status" value="1"/>
</dbReference>
<feature type="domain" description="Paired" evidence="3">
    <location>
        <begin position="167"/>
        <end position="237"/>
    </location>
</feature>
<protein>
    <recommendedName>
        <fullName evidence="3">Paired domain-containing protein</fullName>
    </recommendedName>
</protein>
<dbReference type="Pfam" id="PF00292">
    <property type="entry name" value="PAX"/>
    <property type="match status" value="1"/>
</dbReference>
<accession>A0ABY6K0W2</accession>
<dbReference type="EMBL" id="CP092863">
    <property type="protein sequence ID" value="UYV62185.1"/>
    <property type="molecule type" value="Genomic_DNA"/>
</dbReference>
<dbReference type="Proteomes" id="UP001235939">
    <property type="component" value="Chromosome 01"/>
</dbReference>
<comment type="subcellular location">
    <subcellularLocation>
        <location evidence="1">Nucleus</location>
    </subcellularLocation>
</comment>
<sequence length="488" mass="55816">MIVERHLKITPHVFLLNEKSKYEHGISPVGAVECAGMARRLVRDSLTYGGMFVGSELSQQALISWRHQVPSDQLDWDKLGKYGLLSTTVLGPFLHGWFRLLDRMLPGTSPAILVRKVLLDQVVSANVVLAGLFVGMSIMDRKEDIFEEYRNKWLKSYQNILLPCIFARSAIIELFRQGKRQCEIVYLLKVPQQTVSKAIHRFNELGHEGDRARRGRKLTANTSVNRKIIKKRLQRNSRVSMKKIVRETGISKSSLLTCENKRVRLERCRQLKHRATGQRWERILFTDEKLLTLEQSHNHQNDRSWSAEVPGTSAIVEHCQNLQSVMVWAGICASGKTSLAFVDQEEGGVKINQEVYRRDILEAVVLPWAQQHFGDVDWTFQQDSAPAHKAKLIEDWCRAHFPDFITSAEWPPYSSDLNTMDYSVLSILQARTCATCYKSLKSLKRSLHREWDRLSSSILSIQLSSIAENFKSRLDLCIAAKASHFETG</sequence>
<evidence type="ECO:0000256" key="1">
    <source>
        <dbReference type="ARBA" id="ARBA00004123"/>
    </source>
</evidence>
<dbReference type="Gene3D" id="1.10.10.10">
    <property type="entry name" value="Winged helix-like DNA-binding domain superfamily/Winged helix DNA-binding domain"/>
    <property type="match status" value="1"/>
</dbReference>
<dbReference type="InterPro" id="IPR036397">
    <property type="entry name" value="RNaseH_sf"/>
</dbReference>